<gene>
    <name evidence="2" type="ORF">L2716_11070</name>
</gene>
<feature type="domain" description="Beta-lactamase class A catalytic" evidence="1">
    <location>
        <begin position="18"/>
        <end position="220"/>
    </location>
</feature>
<name>A0ABS9GZU4_9BACL</name>
<dbReference type="InterPro" id="IPR045155">
    <property type="entry name" value="Beta-lactam_cat"/>
</dbReference>
<keyword evidence="2" id="KW-0378">Hydrolase</keyword>
<protein>
    <submittedName>
        <fullName evidence="2">Class A beta-lactamase-related serine hydrolase</fullName>
    </submittedName>
</protein>
<proteinExistence type="predicted"/>
<organism evidence="2 3">
    <name type="scientific">Pseudalkalibacillus berkeleyi</name>
    <dbReference type="NCBI Taxonomy" id="1069813"/>
    <lineage>
        <taxon>Bacteria</taxon>
        <taxon>Bacillati</taxon>
        <taxon>Bacillota</taxon>
        <taxon>Bacilli</taxon>
        <taxon>Bacillales</taxon>
        <taxon>Fictibacillaceae</taxon>
        <taxon>Pseudalkalibacillus</taxon>
    </lineage>
</organism>
<dbReference type="RefSeq" id="WP_236334554.1">
    <property type="nucleotide sequence ID" value="NZ_JAKIJS010000001.1"/>
</dbReference>
<dbReference type="InterPro" id="IPR012338">
    <property type="entry name" value="Beta-lactam/transpept-like"/>
</dbReference>
<dbReference type="SUPFAM" id="SSF56601">
    <property type="entry name" value="beta-lactamase/transpeptidase-like"/>
    <property type="match status" value="1"/>
</dbReference>
<dbReference type="GO" id="GO:0016787">
    <property type="term" value="F:hydrolase activity"/>
    <property type="evidence" value="ECO:0007669"/>
    <property type="project" value="UniProtKB-KW"/>
</dbReference>
<dbReference type="Gene3D" id="3.40.710.10">
    <property type="entry name" value="DD-peptidase/beta-lactamase superfamily"/>
    <property type="match status" value="1"/>
</dbReference>
<dbReference type="Proteomes" id="UP001649381">
    <property type="component" value="Unassembled WGS sequence"/>
</dbReference>
<comment type="caution">
    <text evidence="2">The sequence shown here is derived from an EMBL/GenBank/DDBJ whole genome shotgun (WGS) entry which is preliminary data.</text>
</comment>
<evidence type="ECO:0000313" key="2">
    <source>
        <dbReference type="EMBL" id="MCF6138267.1"/>
    </source>
</evidence>
<evidence type="ECO:0000313" key="3">
    <source>
        <dbReference type="Proteomes" id="UP001649381"/>
    </source>
</evidence>
<evidence type="ECO:0000259" key="1">
    <source>
        <dbReference type="Pfam" id="PF13354"/>
    </source>
</evidence>
<dbReference type="EMBL" id="JAKIJS010000001">
    <property type="protein sequence ID" value="MCF6138267.1"/>
    <property type="molecule type" value="Genomic_DNA"/>
</dbReference>
<dbReference type="Pfam" id="PF13354">
    <property type="entry name" value="Beta-lactamase2"/>
    <property type="match status" value="1"/>
</dbReference>
<keyword evidence="3" id="KW-1185">Reference proteome</keyword>
<sequence>MLEVIKKLSEVNEGEVGIVIYSPEERNVVASFNSDMGIPLASSGKIAIGFVITKWVMKNQFSWDEIIEDIRFDEHEDSHELYPHLQGMNELTLRNAVEVMIASHDNHLAKRIVSHCGGWDLINEELHTFFHRFHLTQDPLDINNAGNINELFLMLNEIYEGYIGDASLWEPLMNGLVRQRSLIEGIPSHHLNHMTGGLPTVLVHLGIIGEFHNKPLLYVIGVKDVPNRSENQESDQKVVEALQLMYKFTQ</sequence>
<reference evidence="2 3" key="1">
    <citation type="submission" date="2022-01" db="EMBL/GenBank/DDBJ databases">
        <title>Alkalihalobacillus sp. EGI L200015, a novel bacterium isolated from a salt lake sediment.</title>
        <authorList>
            <person name="Gao L."/>
            <person name="Fang B.-Z."/>
            <person name="Li W.-J."/>
        </authorList>
    </citation>
    <scope>NUCLEOTIDE SEQUENCE [LARGE SCALE GENOMIC DNA]</scope>
    <source>
        <strain evidence="2 3">KCTC 12718</strain>
    </source>
</reference>
<accession>A0ABS9GZU4</accession>